<dbReference type="Proteomes" id="UP001566476">
    <property type="component" value="Unassembled WGS sequence"/>
</dbReference>
<dbReference type="EMBL" id="JBGGTQ010000015">
    <property type="protein sequence ID" value="MEZ0494629.1"/>
    <property type="molecule type" value="Genomic_DNA"/>
</dbReference>
<evidence type="ECO:0000256" key="2">
    <source>
        <dbReference type="SAM" id="MobiDB-lite"/>
    </source>
</evidence>
<feature type="region of interest" description="Disordered" evidence="2">
    <location>
        <begin position="1"/>
        <end position="44"/>
    </location>
</feature>
<proteinExistence type="predicted"/>
<organism evidence="3 4">
    <name type="scientific">Kineococcus mangrovi</name>
    <dbReference type="NCBI Taxonomy" id="1660183"/>
    <lineage>
        <taxon>Bacteria</taxon>
        <taxon>Bacillati</taxon>
        <taxon>Actinomycetota</taxon>
        <taxon>Actinomycetes</taxon>
        <taxon>Kineosporiales</taxon>
        <taxon>Kineosporiaceae</taxon>
        <taxon>Kineococcus</taxon>
    </lineage>
</organism>
<name>A0ABV4I7I6_9ACTN</name>
<evidence type="ECO:0000313" key="4">
    <source>
        <dbReference type="Proteomes" id="UP001566476"/>
    </source>
</evidence>
<evidence type="ECO:0000313" key="3">
    <source>
        <dbReference type="EMBL" id="MEZ0494629.1"/>
    </source>
</evidence>
<gene>
    <name evidence="3" type="ORF">AB2L28_20525</name>
</gene>
<feature type="coiled-coil region" evidence="1">
    <location>
        <begin position="85"/>
        <end position="112"/>
    </location>
</feature>
<evidence type="ECO:0000256" key="1">
    <source>
        <dbReference type="SAM" id="Coils"/>
    </source>
</evidence>
<reference evidence="3 4" key="1">
    <citation type="submission" date="2024-07" db="EMBL/GenBank/DDBJ databases">
        <authorList>
            <person name="Thanompreechachai J."/>
            <person name="Duangmal K."/>
        </authorList>
    </citation>
    <scope>NUCLEOTIDE SEQUENCE [LARGE SCALE GENOMIC DNA]</scope>
    <source>
        <strain evidence="3 4">TBRC 1896</strain>
    </source>
</reference>
<protein>
    <submittedName>
        <fullName evidence="3">Uncharacterized protein</fullName>
    </submittedName>
</protein>
<accession>A0ABV4I7I6</accession>
<sequence>MPEFKQGHVVRRGASRGSTAGKRPVPSWDEIQFGTKSGEKTDPVEDRAAAEACSCTCHEAAQHPPASEVEQRLMVALDALERVDFARMSDTMDRMNAQLDRWEKREEAAVSTTAYLRVQLQALASTLGSTEPGTAEA</sequence>
<keyword evidence="1" id="KW-0175">Coiled coil</keyword>
<comment type="caution">
    <text evidence="3">The sequence shown here is derived from an EMBL/GenBank/DDBJ whole genome shotgun (WGS) entry which is preliminary data.</text>
</comment>
<keyword evidence="4" id="KW-1185">Reference proteome</keyword>
<dbReference type="RefSeq" id="WP_370720861.1">
    <property type="nucleotide sequence ID" value="NZ_JBGGTQ010000015.1"/>
</dbReference>